<name>A0A653C631_CALMS</name>
<evidence type="ECO:0000313" key="8">
    <source>
        <dbReference type="EMBL" id="VEN42954.1"/>
    </source>
</evidence>
<dbReference type="Pfam" id="PF00704">
    <property type="entry name" value="Glyco_hydro_18"/>
    <property type="match status" value="1"/>
</dbReference>
<dbReference type="SUPFAM" id="SSF51445">
    <property type="entry name" value="(Trans)glycosidases"/>
    <property type="match status" value="1"/>
</dbReference>
<accession>A0A653C631</accession>
<keyword evidence="6" id="KW-0732">Signal</keyword>
<keyword evidence="3 4" id="KW-0326">Glycosidase</keyword>
<proteinExistence type="inferred from homology"/>
<protein>
    <recommendedName>
        <fullName evidence="7">GH18 domain-containing protein</fullName>
    </recommendedName>
</protein>
<dbReference type="SUPFAM" id="SSF54556">
    <property type="entry name" value="Chitinase insertion domain"/>
    <property type="match status" value="1"/>
</dbReference>
<evidence type="ECO:0000256" key="6">
    <source>
        <dbReference type="SAM" id="SignalP"/>
    </source>
</evidence>
<feature type="chain" id="PRO_5024973134" description="GH18 domain-containing protein" evidence="6">
    <location>
        <begin position="35"/>
        <end position="399"/>
    </location>
</feature>
<dbReference type="GO" id="GO:0005975">
    <property type="term" value="P:carbohydrate metabolic process"/>
    <property type="evidence" value="ECO:0007669"/>
    <property type="project" value="InterPro"/>
</dbReference>
<dbReference type="InterPro" id="IPR017853">
    <property type="entry name" value="GH"/>
</dbReference>
<dbReference type="GO" id="GO:0004568">
    <property type="term" value="F:chitinase activity"/>
    <property type="evidence" value="ECO:0007669"/>
    <property type="project" value="TreeGrafter"/>
</dbReference>
<comment type="similarity">
    <text evidence="5">Belongs to the glycosyl hydrolase 18 family.</text>
</comment>
<gene>
    <name evidence="8" type="ORF">CALMAC_LOCUS6263</name>
</gene>
<keyword evidence="9" id="KW-1185">Reference proteome</keyword>
<evidence type="ECO:0000259" key="7">
    <source>
        <dbReference type="PROSITE" id="PS51910"/>
    </source>
</evidence>
<dbReference type="PROSITE" id="PS01095">
    <property type="entry name" value="GH18_1"/>
    <property type="match status" value="1"/>
</dbReference>
<evidence type="ECO:0000313" key="9">
    <source>
        <dbReference type="Proteomes" id="UP000410492"/>
    </source>
</evidence>
<dbReference type="Proteomes" id="UP000410492">
    <property type="component" value="Unassembled WGS sequence"/>
</dbReference>
<reference evidence="8 9" key="1">
    <citation type="submission" date="2019-01" db="EMBL/GenBank/DDBJ databases">
        <authorList>
            <person name="Sayadi A."/>
        </authorList>
    </citation>
    <scope>NUCLEOTIDE SEQUENCE [LARGE SCALE GENOMIC DNA]</scope>
</reference>
<dbReference type="PANTHER" id="PTHR11177">
    <property type="entry name" value="CHITINASE"/>
    <property type="match status" value="1"/>
</dbReference>
<evidence type="ECO:0000256" key="2">
    <source>
        <dbReference type="ARBA" id="ARBA00023157"/>
    </source>
</evidence>
<dbReference type="PROSITE" id="PS51910">
    <property type="entry name" value="GH18_2"/>
    <property type="match status" value="1"/>
</dbReference>
<dbReference type="OrthoDB" id="73875at2759"/>
<dbReference type="InterPro" id="IPR001223">
    <property type="entry name" value="Glyco_hydro18_cat"/>
</dbReference>
<evidence type="ECO:0000256" key="3">
    <source>
        <dbReference type="ARBA" id="ARBA00023295"/>
    </source>
</evidence>
<organism evidence="8 9">
    <name type="scientific">Callosobruchus maculatus</name>
    <name type="common">Southern cowpea weevil</name>
    <name type="synonym">Pulse bruchid</name>
    <dbReference type="NCBI Taxonomy" id="64391"/>
    <lineage>
        <taxon>Eukaryota</taxon>
        <taxon>Metazoa</taxon>
        <taxon>Ecdysozoa</taxon>
        <taxon>Arthropoda</taxon>
        <taxon>Hexapoda</taxon>
        <taxon>Insecta</taxon>
        <taxon>Pterygota</taxon>
        <taxon>Neoptera</taxon>
        <taxon>Endopterygota</taxon>
        <taxon>Coleoptera</taxon>
        <taxon>Polyphaga</taxon>
        <taxon>Cucujiformia</taxon>
        <taxon>Chrysomeloidea</taxon>
        <taxon>Chrysomelidae</taxon>
        <taxon>Bruchinae</taxon>
        <taxon>Bruchini</taxon>
        <taxon>Callosobruchus</taxon>
    </lineage>
</organism>
<evidence type="ECO:0000256" key="5">
    <source>
        <dbReference type="RuleBase" id="RU004453"/>
    </source>
</evidence>
<dbReference type="FunFam" id="3.10.50.10:FF:000001">
    <property type="entry name" value="Chitinase 3-like 1"/>
    <property type="match status" value="1"/>
</dbReference>
<dbReference type="InterPro" id="IPR011583">
    <property type="entry name" value="Chitinase_II/V-like_cat"/>
</dbReference>
<dbReference type="GO" id="GO:0006032">
    <property type="term" value="P:chitin catabolic process"/>
    <property type="evidence" value="ECO:0007669"/>
    <property type="project" value="TreeGrafter"/>
</dbReference>
<feature type="domain" description="GH18" evidence="7">
    <location>
        <begin position="36"/>
        <end position="399"/>
    </location>
</feature>
<dbReference type="InterPro" id="IPR001579">
    <property type="entry name" value="Glyco_hydro_18_chit_AS"/>
</dbReference>
<dbReference type="AlphaFoldDB" id="A0A653C631"/>
<dbReference type="GO" id="GO:0005576">
    <property type="term" value="C:extracellular region"/>
    <property type="evidence" value="ECO:0007669"/>
    <property type="project" value="TreeGrafter"/>
</dbReference>
<evidence type="ECO:0000256" key="1">
    <source>
        <dbReference type="ARBA" id="ARBA00022801"/>
    </source>
</evidence>
<dbReference type="SMART" id="SM00636">
    <property type="entry name" value="Glyco_18"/>
    <property type="match status" value="1"/>
</dbReference>
<dbReference type="InterPro" id="IPR050314">
    <property type="entry name" value="Glycosyl_Hydrlase_18"/>
</dbReference>
<dbReference type="Gene3D" id="3.20.20.80">
    <property type="entry name" value="Glycosidases"/>
    <property type="match status" value="1"/>
</dbReference>
<dbReference type="PANTHER" id="PTHR11177:SF360">
    <property type="entry name" value="CHITINASE 4-RELATED"/>
    <property type="match status" value="1"/>
</dbReference>
<dbReference type="GO" id="GO:0008061">
    <property type="term" value="F:chitin binding"/>
    <property type="evidence" value="ECO:0007669"/>
    <property type="project" value="InterPro"/>
</dbReference>
<evidence type="ECO:0000256" key="4">
    <source>
        <dbReference type="RuleBase" id="RU000489"/>
    </source>
</evidence>
<dbReference type="CDD" id="cd02872">
    <property type="entry name" value="GH18_chitolectin_chitotriosidase"/>
    <property type="match status" value="1"/>
</dbReference>
<keyword evidence="1 4" id="KW-0378">Hydrolase</keyword>
<dbReference type="EMBL" id="CAACVG010006986">
    <property type="protein sequence ID" value="VEN42954.1"/>
    <property type="molecule type" value="Genomic_DNA"/>
</dbReference>
<feature type="signal peptide" evidence="6">
    <location>
        <begin position="1"/>
        <end position="34"/>
    </location>
</feature>
<dbReference type="InterPro" id="IPR029070">
    <property type="entry name" value="Chitinase_insertion_sf"/>
</dbReference>
<keyword evidence="2" id="KW-1015">Disulfide bond</keyword>
<sequence length="399" mass="44736">MVLHICGKKSEKMNVVLWISAVVFIYATSQKVEGNKNVVCYFASWTVYRPGNGKFDVENIDPTLCTHINFGFVGIMDNGTLRIIDPWESNDDGLHGFRRLVALKNPNVKVMVSMGGWNEGAAKFSSVANDPALRNNLISSVISFIEKYNFDGFDLDWEYPGSREGSNPKIDPENYITLLKELKAKLQPRGYLLTAAVAGGVERTDVGYRVKDVSSLLDMINVMTYDFHGFFDNYVGHGAPLYKSHYDIGPINETLNVAAGIEHWIELGADPAKLNMGVVTYGRSFTLADPNNRQPYAPITGGGHAGPYMRQAGFLGYNEICELHSDWTYEWNEEMKVPFRYKGDQLVGYDDVRSMTEKVLYANSKKLGGIMIWSLDTDDFRGICGEAYPLLKTIHKNLK</sequence>
<dbReference type="Gene3D" id="3.10.50.10">
    <property type="match status" value="1"/>
</dbReference>